<sequence length="90" mass="9981">MTDLSLKQHSPPVDYAAFILSYHQVHFWMGNELPAGQWGWSKGLMGTQCLQPKILLLLKMFSTSSSVDALGVVVGVGVDTRKWAWPGPYC</sequence>
<protein>
    <submittedName>
        <fullName evidence="1">Uncharacterized protein</fullName>
    </submittedName>
</protein>
<name>A0A8K0C448_IGNLU</name>
<evidence type="ECO:0000313" key="1">
    <source>
        <dbReference type="EMBL" id="KAF2879503.1"/>
    </source>
</evidence>
<reference evidence="1" key="1">
    <citation type="submission" date="2019-08" db="EMBL/GenBank/DDBJ databases">
        <title>The genome of the North American firefly Photinus pyralis.</title>
        <authorList>
            <consortium name="Photinus pyralis genome working group"/>
            <person name="Fallon T.R."/>
            <person name="Sander Lower S.E."/>
            <person name="Weng J.-K."/>
        </authorList>
    </citation>
    <scope>NUCLEOTIDE SEQUENCE</scope>
    <source>
        <strain evidence="1">TRF0915ILg1</strain>
        <tissue evidence="1">Whole body</tissue>
    </source>
</reference>
<dbReference type="EMBL" id="VTPC01091155">
    <property type="protein sequence ID" value="KAF2879503.1"/>
    <property type="molecule type" value="Genomic_DNA"/>
</dbReference>
<dbReference type="Proteomes" id="UP000801492">
    <property type="component" value="Unassembled WGS sequence"/>
</dbReference>
<evidence type="ECO:0000313" key="2">
    <source>
        <dbReference type="Proteomes" id="UP000801492"/>
    </source>
</evidence>
<organism evidence="1 2">
    <name type="scientific">Ignelater luminosus</name>
    <name type="common">Cucubano</name>
    <name type="synonym">Pyrophorus luminosus</name>
    <dbReference type="NCBI Taxonomy" id="2038154"/>
    <lineage>
        <taxon>Eukaryota</taxon>
        <taxon>Metazoa</taxon>
        <taxon>Ecdysozoa</taxon>
        <taxon>Arthropoda</taxon>
        <taxon>Hexapoda</taxon>
        <taxon>Insecta</taxon>
        <taxon>Pterygota</taxon>
        <taxon>Neoptera</taxon>
        <taxon>Endopterygota</taxon>
        <taxon>Coleoptera</taxon>
        <taxon>Polyphaga</taxon>
        <taxon>Elateriformia</taxon>
        <taxon>Elateroidea</taxon>
        <taxon>Elateridae</taxon>
        <taxon>Agrypninae</taxon>
        <taxon>Pyrophorini</taxon>
        <taxon>Ignelater</taxon>
    </lineage>
</organism>
<dbReference type="AlphaFoldDB" id="A0A8K0C448"/>
<comment type="caution">
    <text evidence="1">The sequence shown here is derived from an EMBL/GenBank/DDBJ whole genome shotgun (WGS) entry which is preliminary data.</text>
</comment>
<keyword evidence="2" id="KW-1185">Reference proteome</keyword>
<gene>
    <name evidence="1" type="ORF">ILUMI_26672</name>
</gene>
<dbReference type="OrthoDB" id="6781249at2759"/>
<proteinExistence type="predicted"/>
<accession>A0A8K0C448</accession>